<name>A0ABT1DDI5_9PROT</name>
<comment type="caution">
    <text evidence="3">The sequence shown here is derived from an EMBL/GenBank/DDBJ whole genome shotgun (WGS) entry which is preliminary data.</text>
</comment>
<feature type="domain" description="DUF2272" evidence="2">
    <location>
        <begin position="51"/>
        <end position="184"/>
    </location>
</feature>
<dbReference type="Proteomes" id="UP001523392">
    <property type="component" value="Unassembled WGS sequence"/>
</dbReference>
<dbReference type="RefSeq" id="WP_252955867.1">
    <property type="nucleotide sequence ID" value="NZ_JAFIRR010000182.1"/>
</dbReference>
<evidence type="ECO:0000313" key="4">
    <source>
        <dbReference type="Proteomes" id="UP001523392"/>
    </source>
</evidence>
<feature type="region of interest" description="Disordered" evidence="1">
    <location>
        <begin position="25"/>
        <end position="47"/>
    </location>
</feature>
<organism evidence="3 4">
    <name type="scientific">Siccirubricoccus soli</name>
    <dbReference type="NCBI Taxonomy" id="2899147"/>
    <lineage>
        <taxon>Bacteria</taxon>
        <taxon>Pseudomonadati</taxon>
        <taxon>Pseudomonadota</taxon>
        <taxon>Alphaproteobacteria</taxon>
        <taxon>Acetobacterales</taxon>
        <taxon>Roseomonadaceae</taxon>
        <taxon>Siccirubricoccus</taxon>
    </lineage>
</organism>
<dbReference type="EMBL" id="JAFIRR010000182">
    <property type="protein sequence ID" value="MCO6419249.1"/>
    <property type="molecule type" value="Genomic_DNA"/>
</dbReference>
<proteinExistence type="predicted"/>
<dbReference type="InterPro" id="IPR019262">
    <property type="entry name" value="DUF2272"/>
</dbReference>
<sequence length="203" mass="21570">MAVPGGADVARRLLDQRSTIAAALAQQSNTGVPDGDSPVRAASTTTPPPEDISLYAYPAWSAAFISAVARRAGVPESDFPSSSRHTRYIDAVLVRAITDPQGVRFRPYAPEERAPRPGDLLCADRSAVPLAHWSMRLTEVGQSRPMHCDVVVRHGPGVVEAVGGNVQEIVALRRFPSDAAGRVLPAPPVQPPFVLVLVAQDQG</sequence>
<evidence type="ECO:0000256" key="1">
    <source>
        <dbReference type="SAM" id="MobiDB-lite"/>
    </source>
</evidence>
<accession>A0ABT1DDI5</accession>
<dbReference type="Pfam" id="PF10030">
    <property type="entry name" value="DUF2272"/>
    <property type="match status" value="1"/>
</dbReference>
<protein>
    <submittedName>
        <fullName evidence="3">DUF2272 domain-containing protein</fullName>
    </submittedName>
</protein>
<evidence type="ECO:0000313" key="3">
    <source>
        <dbReference type="EMBL" id="MCO6419249.1"/>
    </source>
</evidence>
<reference evidence="3 4" key="1">
    <citation type="submission" date="2021-12" db="EMBL/GenBank/DDBJ databases">
        <title>Siccirubricoccus leaddurans sp. nov., a high concentration Zn2+ tolerance bacterium.</title>
        <authorList>
            <person name="Cao Y."/>
        </authorList>
    </citation>
    <scope>NUCLEOTIDE SEQUENCE [LARGE SCALE GENOMIC DNA]</scope>
    <source>
        <strain evidence="3 4">KC 17139</strain>
    </source>
</reference>
<keyword evidence="4" id="KW-1185">Reference proteome</keyword>
<evidence type="ECO:0000259" key="2">
    <source>
        <dbReference type="Pfam" id="PF10030"/>
    </source>
</evidence>
<gene>
    <name evidence="3" type="ORF">JYK14_24250</name>
</gene>